<dbReference type="EMBL" id="BOMY01000034">
    <property type="protein sequence ID" value="GIF22416.1"/>
    <property type="molecule type" value="Genomic_DNA"/>
</dbReference>
<reference evidence="1" key="1">
    <citation type="submission" date="2021-01" db="EMBL/GenBank/DDBJ databases">
        <title>Whole genome shotgun sequence of Actinoplanes tereljensis NBRC 105297.</title>
        <authorList>
            <person name="Komaki H."/>
            <person name="Tamura T."/>
        </authorList>
    </citation>
    <scope>NUCLEOTIDE SEQUENCE</scope>
    <source>
        <strain evidence="1">NBRC 105297</strain>
    </source>
</reference>
<accession>A0A919TU50</accession>
<name>A0A919TU50_9ACTN</name>
<dbReference type="RefSeq" id="WP_203809895.1">
    <property type="nucleotide sequence ID" value="NZ_BOMY01000034.1"/>
</dbReference>
<comment type="caution">
    <text evidence="1">The sequence shown here is derived from an EMBL/GenBank/DDBJ whole genome shotgun (WGS) entry which is preliminary data.</text>
</comment>
<gene>
    <name evidence="1" type="ORF">Ate02nite_51460</name>
</gene>
<evidence type="ECO:0000313" key="1">
    <source>
        <dbReference type="EMBL" id="GIF22416.1"/>
    </source>
</evidence>
<sequence>MTHEEPALVSDRWPRLAAELADALREEGEDDLAEQAAGLRVLQQCDCGDDFCQSFYTQPPPDGAYGPGHRNIGLSPEKPGMLVLDVVDTQIMYVEVIDRPPLR</sequence>
<organism evidence="1 2">
    <name type="scientific">Paractinoplanes tereljensis</name>
    <dbReference type="NCBI Taxonomy" id="571912"/>
    <lineage>
        <taxon>Bacteria</taxon>
        <taxon>Bacillati</taxon>
        <taxon>Actinomycetota</taxon>
        <taxon>Actinomycetes</taxon>
        <taxon>Micromonosporales</taxon>
        <taxon>Micromonosporaceae</taxon>
        <taxon>Paractinoplanes</taxon>
    </lineage>
</organism>
<evidence type="ECO:0000313" key="2">
    <source>
        <dbReference type="Proteomes" id="UP000623608"/>
    </source>
</evidence>
<dbReference type="AlphaFoldDB" id="A0A919TU50"/>
<dbReference type="Proteomes" id="UP000623608">
    <property type="component" value="Unassembled WGS sequence"/>
</dbReference>
<keyword evidence="2" id="KW-1185">Reference proteome</keyword>
<protein>
    <submittedName>
        <fullName evidence="1">Uncharacterized protein</fullName>
    </submittedName>
</protein>
<proteinExistence type="predicted"/>